<gene>
    <name evidence="2" type="ORF">GALL_508090</name>
</gene>
<feature type="region of interest" description="Disordered" evidence="1">
    <location>
        <begin position="166"/>
        <end position="220"/>
    </location>
</feature>
<evidence type="ECO:0000256" key="1">
    <source>
        <dbReference type="SAM" id="MobiDB-lite"/>
    </source>
</evidence>
<accession>A0A1J5P8T2</accession>
<protein>
    <submittedName>
        <fullName evidence="2">Uncharacterized protein</fullName>
    </submittedName>
</protein>
<organism evidence="2">
    <name type="scientific">mine drainage metagenome</name>
    <dbReference type="NCBI Taxonomy" id="410659"/>
    <lineage>
        <taxon>unclassified sequences</taxon>
        <taxon>metagenomes</taxon>
        <taxon>ecological metagenomes</taxon>
    </lineage>
</organism>
<feature type="region of interest" description="Disordered" evidence="1">
    <location>
        <begin position="1"/>
        <end position="53"/>
    </location>
</feature>
<evidence type="ECO:0000313" key="2">
    <source>
        <dbReference type="EMBL" id="OIQ67610.1"/>
    </source>
</evidence>
<proteinExistence type="predicted"/>
<feature type="compositionally biased region" description="Basic residues" evidence="1">
    <location>
        <begin position="183"/>
        <end position="203"/>
    </location>
</feature>
<dbReference type="EMBL" id="MLJW01005820">
    <property type="protein sequence ID" value="OIQ67610.1"/>
    <property type="molecule type" value="Genomic_DNA"/>
</dbReference>
<feature type="compositionally biased region" description="Polar residues" evidence="1">
    <location>
        <begin position="39"/>
        <end position="53"/>
    </location>
</feature>
<name>A0A1J5P8T2_9ZZZZ</name>
<sequence>MTASMPPSDLARCMRTTSTRNSRCQSPPLPAVAAMNPGSRLSSTSGRQISASTGSVTLATPAIPNSAASSTASTLPNRICVRSRLCCVEISATPAASASRYMPASWLSSRPPVRRASHPATTATAKPATTPPSPMAQTDRPAAMAPTAIPGRTPCCKTSLMRLMRRSTRKTPSGGAETDKARHPAKARRIKPSANGSRRKSSIRRPVAPAPASRPSGRFDWSAAACAGSVRAPIPYRAAPRSWCGRARASPG</sequence>
<feature type="region of interest" description="Disordered" evidence="1">
    <location>
        <begin position="109"/>
        <end position="151"/>
    </location>
</feature>
<comment type="caution">
    <text evidence="2">The sequence shown here is derived from an EMBL/GenBank/DDBJ whole genome shotgun (WGS) entry which is preliminary data.</text>
</comment>
<feature type="compositionally biased region" description="Low complexity" evidence="1">
    <location>
        <begin position="204"/>
        <end position="218"/>
    </location>
</feature>
<feature type="compositionally biased region" description="Low complexity" evidence="1">
    <location>
        <begin position="119"/>
        <end position="128"/>
    </location>
</feature>
<reference evidence="2" key="1">
    <citation type="submission" date="2016-10" db="EMBL/GenBank/DDBJ databases">
        <title>Sequence of Gallionella enrichment culture.</title>
        <authorList>
            <person name="Poehlein A."/>
            <person name="Muehling M."/>
            <person name="Daniel R."/>
        </authorList>
    </citation>
    <scope>NUCLEOTIDE SEQUENCE</scope>
</reference>
<feature type="compositionally biased region" description="Polar residues" evidence="1">
    <location>
        <begin position="15"/>
        <end position="25"/>
    </location>
</feature>
<dbReference type="AlphaFoldDB" id="A0A1J5P8T2"/>